<dbReference type="Gene3D" id="3.30.565.10">
    <property type="entry name" value="Histidine kinase-like ATPase, C-terminal domain"/>
    <property type="match status" value="1"/>
</dbReference>
<dbReference type="InterPro" id="IPR003594">
    <property type="entry name" value="HATPase_dom"/>
</dbReference>
<evidence type="ECO:0000256" key="6">
    <source>
        <dbReference type="ARBA" id="ARBA00022679"/>
    </source>
</evidence>
<dbReference type="InterPro" id="IPR005467">
    <property type="entry name" value="His_kinase_dom"/>
</dbReference>
<evidence type="ECO:0000256" key="10">
    <source>
        <dbReference type="SAM" id="Phobius"/>
    </source>
</evidence>
<proteinExistence type="predicted"/>
<keyword evidence="8 12" id="KW-0418">Kinase</keyword>
<evidence type="ECO:0000256" key="4">
    <source>
        <dbReference type="ARBA" id="ARBA00022475"/>
    </source>
</evidence>
<dbReference type="Gene3D" id="6.10.340.10">
    <property type="match status" value="1"/>
</dbReference>
<dbReference type="GO" id="GO:0005886">
    <property type="term" value="C:plasma membrane"/>
    <property type="evidence" value="ECO:0007669"/>
    <property type="project" value="UniProtKB-SubCell"/>
</dbReference>
<evidence type="ECO:0000256" key="3">
    <source>
        <dbReference type="ARBA" id="ARBA00012438"/>
    </source>
</evidence>
<evidence type="ECO:0000313" key="12">
    <source>
        <dbReference type="EMBL" id="SLN35602.1"/>
    </source>
</evidence>
<gene>
    <name evidence="12" type="primary">prrB</name>
    <name evidence="12" type="ORF">ROA7023_01301</name>
</gene>
<accession>A0A1Y5SDP6</accession>
<keyword evidence="6 12" id="KW-0808">Transferase</keyword>
<protein>
    <recommendedName>
        <fullName evidence="3">histidine kinase</fullName>
        <ecNumber evidence="3">2.7.13.3</ecNumber>
    </recommendedName>
</protein>
<keyword evidence="10" id="KW-0472">Membrane</keyword>
<evidence type="ECO:0000259" key="11">
    <source>
        <dbReference type="PROSITE" id="PS50109"/>
    </source>
</evidence>
<dbReference type="PANTHER" id="PTHR44936:SF10">
    <property type="entry name" value="SENSOR PROTEIN RSTB"/>
    <property type="match status" value="1"/>
</dbReference>
<dbReference type="PANTHER" id="PTHR44936">
    <property type="entry name" value="SENSOR PROTEIN CREC"/>
    <property type="match status" value="1"/>
</dbReference>
<dbReference type="GO" id="GO:0000155">
    <property type="term" value="F:phosphorelay sensor kinase activity"/>
    <property type="evidence" value="ECO:0007669"/>
    <property type="project" value="InterPro"/>
</dbReference>
<feature type="transmembrane region" description="Helical" evidence="10">
    <location>
        <begin position="47"/>
        <end position="67"/>
    </location>
</feature>
<dbReference type="InterPro" id="IPR036890">
    <property type="entry name" value="HATPase_C_sf"/>
</dbReference>
<evidence type="ECO:0000256" key="8">
    <source>
        <dbReference type="ARBA" id="ARBA00022777"/>
    </source>
</evidence>
<dbReference type="SUPFAM" id="SSF47384">
    <property type="entry name" value="Homodimeric domain of signal transducing histidine kinase"/>
    <property type="match status" value="1"/>
</dbReference>
<dbReference type="GO" id="GO:0005524">
    <property type="term" value="F:ATP binding"/>
    <property type="evidence" value="ECO:0007669"/>
    <property type="project" value="UniProtKB-KW"/>
</dbReference>
<dbReference type="Proteomes" id="UP000193900">
    <property type="component" value="Unassembled WGS sequence"/>
</dbReference>
<feature type="transmembrane region" description="Helical" evidence="10">
    <location>
        <begin position="12"/>
        <end position="35"/>
    </location>
</feature>
<dbReference type="CDD" id="cd00082">
    <property type="entry name" value="HisKA"/>
    <property type="match status" value="1"/>
</dbReference>
<evidence type="ECO:0000256" key="9">
    <source>
        <dbReference type="ARBA" id="ARBA00022840"/>
    </source>
</evidence>
<dbReference type="PROSITE" id="PS50109">
    <property type="entry name" value="HIS_KIN"/>
    <property type="match status" value="1"/>
</dbReference>
<organism evidence="12 13">
    <name type="scientific">Roseisalinus antarcticus</name>
    <dbReference type="NCBI Taxonomy" id="254357"/>
    <lineage>
        <taxon>Bacteria</taxon>
        <taxon>Pseudomonadati</taxon>
        <taxon>Pseudomonadota</taxon>
        <taxon>Alphaproteobacteria</taxon>
        <taxon>Rhodobacterales</taxon>
        <taxon>Roseobacteraceae</taxon>
        <taxon>Roseisalinus</taxon>
    </lineage>
</organism>
<keyword evidence="10" id="KW-1133">Transmembrane helix</keyword>
<dbReference type="RefSeq" id="WP_085878198.1">
    <property type="nucleotide sequence ID" value="NZ_FWFZ01000005.1"/>
</dbReference>
<dbReference type="SUPFAM" id="SSF55874">
    <property type="entry name" value="ATPase domain of HSP90 chaperone/DNA topoisomerase II/histidine kinase"/>
    <property type="match status" value="1"/>
</dbReference>
<keyword evidence="5" id="KW-0597">Phosphoprotein</keyword>
<dbReference type="InterPro" id="IPR003661">
    <property type="entry name" value="HisK_dim/P_dom"/>
</dbReference>
<dbReference type="EMBL" id="FWFZ01000005">
    <property type="protein sequence ID" value="SLN35602.1"/>
    <property type="molecule type" value="Genomic_DNA"/>
</dbReference>
<keyword evidence="10" id="KW-0812">Transmembrane</keyword>
<comment type="subcellular location">
    <subcellularLocation>
        <location evidence="2">Cell membrane</location>
        <topology evidence="2">Multi-pass membrane protein</topology>
    </subcellularLocation>
</comment>
<dbReference type="Pfam" id="PF02518">
    <property type="entry name" value="HATPase_c"/>
    <property type="match status" value="1"/>
</dbReference>
<dbReference type="InterPro" id="IPR050980">
    <property type="entry name" value="2C_sensor_his_kinase"/>
</dbReference>
<dbReference type="CDD" id="cd00075">
    <property type="entry name" value="HATPase"/>
    <property type="match status" value="1"/>
</dbReference>
<dbReference type="Gene3D" id="1.10.287.130">
    <property type="match status" value="1"/>
</dbReference>
<keyword evidence="13" id="KW-1185">Reference proteome</keyword>
<evidence type="ECO:0000256" key="7">
    <source>
        <dbReference type="ARBA" id="ARBA00022741"/>
    </source>
</evidence>
<dbReference type="OrthoDB" id="9815202at2"/>
<feature type="domain" description="Histidine kinase" evidence="11">
    <location>
        <begin position="130"/>
        <end position="324"/>
    </location>
</feature>
<dbReference type="EC" id="2.7.13.3" evidence="3"/>
<dbReference type="SMART" id="SM00388">
    <property type="entry name" value="HisKA"/>
    <property type="match status" value="1"/>
</dbReference>
<evidence type="ECO:0000256" key="1">
    <source>
        <dbReference type="ARBA" id="ARBA00000085"/>
    </source>
</evidence>
<dbReference type="InterPro" id="IPR036097">
    <property type="entry name" value="HisK_dim/P_sf"/>
</dbReference>
<keyword evidence="7" id="KW-0547">Nucleotide-binding</keyword>
<keyword evidence="9" id="KW-0067">ATP-binding</keyword>
<dbReference type="Pfam" id="PF00512">
    <property type="entry name" value="HisKA"/>
    <property type="match status" value="1"/>
</dbReference>
<evidence type="ECO:0000256" key="2">
    <source>
        <dbReference type="ARBA" id="ARBA00004651"/>
    </source>
</evidence>
<dbReference type="PRINTS" id="PR00344">
    <property type="entry name" value="BCTRLSENSOR"/>
</dbReference>
<sequence>MPRRLVGKWRPRLGLVLGGTLSAVLCLPLAGVVAVREMSPVLGYGESVVLMGVVVVVATGVLGWLLWRLLYGPIRTLAARARQAKSGDDRAFDPVAHYGTSEMRDLGRAMLDMGRVLQGREAVLRSYADHVTHELKSPLTVLRGAAELLQDPDLPAAERGRLLARIVEAGERMTVLLDAQRALARAQEPLAEGATRLGPVLGGLAGAFDGLDLVVEHDGVVPLGEQGLRLVLEHLLGNALAHGATSVRVAVSEGALTITDDGPGVSAGNRERIFEPFFTTRRDGGGTGMGLPIVRRMLEAHEATIRIGPNAPGASFVIGFRGDG</sequence>
<dbReference type="SMART" id="SM00387">
    <property type="entry name" value="HATPase_c"/>
    <property type="match status" value="1"/>
</dbReference>
<comment type="catalytic activity">
    <reaction evidence="1">
        <text>ATP + protein L-histidine = ADP + protein N-phospho-L-histidine.</text>
        <dbReference type="EC" id="2.7.13.3"/>
    </reaction>
</comment>
<reference evidence="12 13" key="1">
    <citation type="submission" date="2017-03" db="EMBL/GenBank/DDBJ databases">
        <authorList>
            <person name="Afonso C.L."/>
            <person name="Miller P.J."/>
            <person name="Scott M.A."/>
            <person name="Spackman E."/>
            <person name="Goraichik I."/>
            <person name="Dimitrov K.M."/>
            <person name="Suarez D.L."/>
            <person name="Swayne D.E."/>
        </authorList>
    </citation>
    <scope>NUCLEOTIDE SEQUENCE [LARGE SCALE GENOMIC DNA]</scope>
    <source>
        <strain evidence="12 13">CECT 7023</strain>
    </source>
</reference>
<name>A0A1Y5SDP6_9RHOB</name>
<evidence type="ECO:0000313" key="13">
    <source>
        <dbReference type="Proteomes" id="UP000193900"/>
    </source>
</evidence>
<dbReference type="AlphaFoldDB" id="A0A1Y5SDP6"/>
<evidence type="ECO:0000256" key="5">
    <source>
        <dbReference type="ARBA" id="ARBA00022553"/>
    </source>
</evidence>
<dbReference type="InterPro" id="IPR004358">
    <property type="entry name" value="Sig_transdc_His_kin-like_C"/>
</dbReference>
<keyword evidence="4" id="KW-1003">Cell membrane</keyword>